<dbReference type="AlphaFoldDB" id="A0A9D1YNP6"/>
<gene>
    <name evidence="10" type="ORF">H9831_03415</name>
</gene>
<evidence type="ECO:0000313" key="10">
    <source>
        <dbReference type="EMBL" id="HIY59719.1"/>
    </source>
</evidence>
<keyword evidence="3" id="KW-1003">Cell membrane</keyword>
<organism evidence="10 11">
    <name type="scientific">Candidatus Eisenbergiella pullistercoris</name>
    <dbReference type="NCBI Taxonomy" id="2838555"/>
    <lineage>
        <taxon>Bacteria</taxon>
        <taxon>Bacillati</taxon>
        <taxon>Bacillota</taxon>
        <taxon>Clostridia</taxon>
        <taxon>Lachnospirales</taxon>
        <taxon>Lachnospiraceae</taxon>
        <taxon>Eisenbergiella</taxon>
    </lineage>
</organism>
<dbReference type="GO" id="GO:0016413">
    <property type="term" value="F:O-acetyltransferase activity"/>
    <property type="evidence" value="ECO:0007669"/>
    <property type="project" value="TreeGrafter"/>
</dbReference>
<evidence type="ECO:0000256" key="7">
    <source>
        <dbReference type="SAM" id="MobiDB-lite"/>
    </source>
</evidence>
<dbReference type="Proteomes" id="UP000824007">
    <property type="component" value="Unassembled WGS sequence"/>
</dbReference>
<comment type="caution">
    <text evidence="10">The sequence shown here is derived from an EMBL/GenBank/DDBJ whole genome shotgun (WGS) entry which is preliminary data.</text>
</comment>
<comment type="subcellular location">
    <subcellularLocation>
        <location evidence="1">Cell membrane</location>
        <topology evidence="1">Multi-pass membrane protein</topology>
    </subcellularLocation>
</comment>
<comment type="similarity">
    <text evidence="2">Belongs to the acyltransferase 3 family.</text>
</comment>
<feature type="domain" description="Acyltransferase 3" evidence="9">
    <location>
        <begin position="52"/>
        <end position="366"/>
    </location>
</feature>
<reference evidence="10" key="1">
    <citation type="journal article" date="2021" name="PeerJ">
        <title>Extensive microbial diversity within the chicken gut microbiome revealed by metagenomics and culture.</title>
        <authorList>
            <person name="Gilroy R."/>
            <person name="Ravi A."/>
            <person name="Getino M."/>
            <person name="Pursley I."/>
            <person name="Horton D.L."/>
            <person name="Alikhan N.F."/>
            <person name="Baker D."/>
            <person name="Gharbi K."/>
            <person name="Hall N."/>
            <person name="Watson M."/>
            <person name="Adriaenssens E.M."/>
            <person name="Foster-Nyarko E."/>
            <person name="Jarju S."/>
            <person name="Secka A."/>
            <person name="Antonio M."/>
            <person name="Oren A."/>
            <person name="Chaudhuri R.R."/>
            <person name="La Ragione R."/>
            <person name="Hildebrand F."/>
            <person name="Pallen M.J."/>
        </authorList>
    </citation>
    <scope>NUCLEOTIDE SEQUENCE</scope>
    <source>
        <strain evidence="10">ChiSxjej3B15-24422</strain>
    </source>
</reference>
<evidence type="ECO:0000313" key="11">
    <source>
        <dbReference type="Proteomes" id="UP000824007"/>
    </source>
</evidence>
<dbReference type="InterPro" id="IPR002656">
    <property type="entry name" value="Acyl_transf_3_dom"/>
</dbReference>
<evidence type="ECO:0000259" key="9">
    <source>
        <dbReference type="Pfam" id="PF01757"/>
    </source>
</evidence>
<evidence type="ECO:0000256" key="8">
    <source>
        <dbReference type="SAM" id="Phobius"/>
    </source>
</evidence>
<keyword evidence="6 8" id="KW-0472">Membrane</keyword>
<dbReference type="PANTHER" id="PTHR40074">
    <property type="entry name" value="O-ACETYLTRANSFERASE WECH"/>
    <property type="match status" value="1"/>
</dbReference>
<feature type="region of interest" description="Disordered" evidence="7">
    <location>
        <begin position="1"/>
        <end position="30"/>
    </location>
</feature>
<dbReference type="GO" id="GO:0009246">
    <property type="term" value="P:enterobacterial common antigen biosynthetic process"/>
    <property type="evidence" value="ECO:0007669"/>
    <property type="project" value="TreeGrafter"/>
</dbReference>
<feature type="transmembrane region" description="Helical" evidence="8">
    <location>
        <begin position="176"/>
        <end position="193"/>
    </location>
</feature>
<keyword evidence="4 8" id="KW-0812">Transmembrane</keyword>
<feature type="transmembrane region" description="Helical" evidence="8">
    <location>
        <begin position="285"/>
        <end position="304"/>
    </location>
</feature>
<feature type="compositionally biased region" description="Basic and acidic residues" evidence="7">
    <location>
        <begin position="8"/>
        <end position="30"/>
    </location>
</feature>
<feature type="transmembrane region" description="Helical" evidence="8">
    <location>
        <begin position="343"/>
        <end position="369"/>
    </location>
</feature>
<protein>
    <submittedName>
        <fullName evidence="10">Acyltransferase</fullName>
    </submittedName>
</protein>
<feature type="transmembrane region" description="Helical" evidence="8">
    <location>
        <begin position="144"/>
        <end position="164"/>
    </location>
</feature>
<evidence type="ECO:0000256" key="1">
    <source>
        <dbReference type="ARBA" id="ARBA00004651"/>
    </source>
</evidence>
<dbReference type="GO" id="GO:0005886">
    <property type="term" value="C:plasma membrane"/>
    <property type="evidence" value="ECO:0007669"/>
    <property type="project" value="UniProtKB-SubCell"/>
</dbReference>
<keyword evidence="5 8" id="KW-1133">Transmembrane helix</keyword>
<reference evidence="10" key="2">
    <citation type="submission" date="2021-04" db="EMBL/GenBank/DDBJ databases">
        <authorList>
            <person name="Gilroy R."/>
        </authorList>
    </citation>
    <scope>NUCLEOTIDE SEQUENCE</scope>
    <source>
        <strain evidence="10">ChiSxjej3B15-24422</strain>
    </source>
</reference>
<sequence>MEQSGCSRCEKEKKDASGERTGRQELPGRQELFSRPESFSRQELFDRRISYALRGIAILMVMASHYGEWYAEPIGIPALSRFLMGLGRYGVDIFFLMSGYAMAKSAAAGSVTAKNAEAEYPAAEDRRKGKPGWAFWIKRLRGTYIPYLILAGIIEICAGGAVTPARAVRYLLAQDYWFICNIMVLYLFFFAAFQFRRLRIVLLTLLTAAFTVLLYASGRQDFWYVSNLAFPLGAACGLYEKRLLAWMKGKRLWIVPAATLLCILLVPAAMRERALLLQTGGRGRLQPAANTLFSLWITLLPWPGQRLGAVGRRVGGVLRFFGKNSLYLYLLHPFLYYQTAGRWGLGAAGSFAVAFGSAVLGAWLFSLLWKAVSAKRSAAAKGTDR</sequence>
<dbReference type="PANTHER" id="PTHR40074:SF2">
    <property type="entry name" value="O-ACETYLTRANSFERASE WECH"/>
    <property type="match status" value="1"/>
</dbReference>
<dbReference type="Pfam" id="PF01757">
    <property type="entry name" value="Acyl_transf_3"/>
    <property type="match status" value="1"/>
</dbReference>
<keyword evidence="10" id="KW-0012">Acyltransferase</keyword>
<evidence type="ECO:0000256" key="3">
    <source>
        <dbReference type="ARBA" id="ARBA00022475"/>
    </source>
</evidence>
<feature type="transmembrane region" description="Helical" evidence="8">
    <location>
        <begin position="252"/>
        <end position="270"/>
    </location>
</feature>
<evidence type="ECO:0000256" key="6">
    <source>
        <dbReference type="ARBA" id="ARBA00023136"/>
    </source>
</evidence>
<feature type="transmembrane region" description="Helical" evidence="8">
    <location>
        <begin position="200"/>
        <end position="216"/>
    </location>
</feature>
<name>A0A9D1YNP6_9FIRM</name>
<keyword evidence="10" id="KW-0808">Transferase</keyword>
<proteinExistence type="inferred from homology"/>
<accession>A0A9D1YNP6</accession>
<evidence type="ECO:0000256" key="2">
    <source>
        <dbReference type="ARBA" id="ARBA00007400"/>
    </source>
</evidence>
<feature type="transmembrane region" description="Helical" evidence="8">
    <location>
        <begin position="222"/>
        <end position="240"/>
    </location>
</feature>
<evidence type="ECO:0000256" key="5">
    <source>
        <dbReference type="ARBA" id="ARBA00022989"/>
    </source>
</evidence>
<feature type="transmembrane region" description="Helical" evidence="8">
    <location>
        <begin position="316"/>
        <end position="337"/>
    </location>
</feature>
<evidence type="ECO:0000256" key="4">
    <source>
        <dbReference type="ARBA" id="ARBA00022692"/>
    </source>
</evidence>
<dbReference type="EMBL" id="DXDD01000042">
    <property type="protein sequence ID" value="HIY59719.1"/>
    <property type="molecule type" value="Genomic_DNA"/>
</dbReference>